<keyword evidence="4" id="KW-1185">Reference proteome</keyword>
<dbReference type="InterPro" id="IPR011050">
    <property type="entry name" value="Pectin_lyase_fold/virulence"/>
</dbReference>
<dbReference type="SMART" id="SM00710">
    <property type="entry name" value="PbH1"/>
    <property type="match status" value="4"/>
</dbReference>
<reference evidence="3 4" key="1">
    <citation type="submission" date="2021-12" db="EMBL/GenBank/DDBJ databases">
        <title>Discovery of the Pendulisporaceae a myxobacterial family with distinct sporulation behavior and unique specialized metabolism.</title>
        <authorList>
            <person name="Garcia R."/>
            <person name="Popoff A."/>
            <person name="Bader C.D."/>
            <person name="Loehr J."/>
            <person name="Walesch S."/>
            <person name="Walt C."/>
            <person name="Boldt J."/>
            <person name="Bunk B."/>
            <person name="Haeckl F.J.F.P.J."/>
            <person name="Gunesch A.P."/>
            <person name="Birkelbach J."/>
            <person name="Nuebel U."/>
            <person name="Pietschmann T."/>
            <person name="Bach T."/>
            <person name="Mueller R."/>
        </authorList>
    </citation>
    <scope>NUCLEOTIDE SEQUENCE [LARGE SCALE GENOMIC DNA]</scope>
    <source>
        <strain evidence="3 4">MSr12523</strain>
    </source>
</reference>
<feature type="region of interest" description="Disordered" evidence="1">
    <location>
        <begin position="494"/>
        <end position="524"/>
    </location>
</feature>
<evidence type="ECO:0000259" key="2">
    <source>
        <dbReference type="Pfam" id="PF07602"/>
    </source>
</evidence>
<dbReference type="InterPro" id="IPR011459">
    <property type="entry name" value="DUF1565"/>
</dbReference>
<gene>
    <name evidence="3" type="ORF">LZC95_12150</name>
</gene>
<sequence>MRTITGSSLLGLGTAAVIGVLVAGCPPSYFQTCEGTECGSEDAGGHEGSTDTRPRITAVTIAGNPSRSIRQGFGGAPTNRAIEVHLTGERLDGVMTVTVGTDSDALNGDISSKTSTELVFTFLVPHGAPIGSQSVKVTTPSGASTFPDAISIFAITASPIGSNAVDPDIESSGTAEHPFRSLARATTFARAGDTISIKNGIYDTAHGETFSQGATSIPADVTIQGESALGTVLVGPGATPCTSIILRALSLEGSAKIQNLGIRGFCGAIVTSNVGLVTIKSVNIHALGGAAVHAKTDVFLDSVDISEVLGDAIYSDNAKLTIAHSRIHHSGGGIYAAGGALAVTGSEIDHHCCSPLDDRPGAAAIIASGPTSLTDVTIHHNEFAGLFVRYTNSNVPLSITRSTFSATGEAINLSGMGSMRVRESTFLADNNILVHVIDPIAEIDLGTRGPDPGNNTFRICSTCDGILDGRPASLAETKPITVYGNSWHLADSAAPGSASPDCSAGDSPSGHMTSPRNWHIDHPGKCPSTGNRFFN</sequence>
<protein>
    <submittedName>
        <fullName evidence="3">DUF1565 domain-containing protein</fullName>
    </submittedName>
</protein>
<feature type="domain" description="DUF1565" evidence="2">
    <location>
        <begin position="171"/>
        <end position="487"/>
    </location>
</feature>
<organism evidence="3 4">
    <name type="scientific">Pendulispora brunnea</name>
    <dbReference type="NCBI Taxonomy" id="2905690"/>
    <lineage>
        <taxon>Bacteria</taxon>
        <taxon>Pseudomonadati</taxon>
        <taxon>Myxococcota</taxon>
        <taxon>Myxococcia</taxon>
        <taxon>Myxococcales</taxon>
        <taxon>Sorangiineae</taxon>
        <taxon>Pendulisporaceae</taxon>
        <taxon>Pendulispora</taxon>
    </lineage>
</organism>
<accession>A0ABZ2KJU2</accession>
<dbReference type="RefSeq" id="WP_394848205.1">
    <property type="nucleotide sequence ID" value="NZ_CP089982.1"/>
</dbReference>
<evidence type="ECO:0000313" key="3">
    <source>
        <dbReference type="EMBL" id="WXA97583.1"/>
    </source>
</evidence>
<dbReference type="PROSITE" id="PS51257">
    <property type="entry name" value="PROKAR_LIPOPROTEIN"/>
    <property type="match status" value="1"/>
</dbReference>
<dbReference type="InterPro" id="IPR012334">
    <property type="entry name" value="Pectin_lyas_fold"/>
</dbReference>
<dbReference type="Gene3D" id="2.60.40.10">
    <property type="entry name" value="Immunoglobulins"/>
    <property type="match status" value="1"/>
</dbReference>
<dbReference type="InterPro" id="IPR013783">
    <property type="entry name" value="Ig-like_fold"/>
</dbReference>
<dbReference type="Proteomes" id="UP001379533">
    <property type="component" value="Chromosome"/>
</dbReference>
<dbReference type="EMBL" id="CP089982">
    <property type="protein sequence ID" value="WXA97583.1"/>
    <property type="molecule type" value="Genomic_DNA"/>
</dbReference>
<proteinExistence type="predicted"/>
<feature type="compositionally biased region" description="Low complexity" evidence="1">
    <location>
        <begin position="494"/>
        <end position="505"/>
    </location>
</feature>
<dbReference type="Gene3D" id="2.160.20.10">
    <property type="entry name" value="Single-stranded right-handed beta-helix, Pectin lyase-like"/>
    <property type="match status" value="1"/>
</dbReference>
<evidence type="ECO:0000256" key="1">
    <source>
        <dbReference type="SAM" id="MobiDB-lite"/>
    </source>
</evidence>
<dbReference type="Pfam" id="PF07602">
    <property type="entry name" value="DUF1565"/>
    <property type="match status" value="1"/>
</dbReference>
<name>A0ABZ2KJU2_9BACT</name>
<evidence type="ECO:0000313" key="4">
    <source>
        <dbReference type="Proteomes" id="UP001379533"/>
    </source>
</evidence>
<dbReference type="SUPFAM" id="SSF51126">
    <property type="entry name" value="Pectin lyase-like"/>
    <property type="match status" value="1"/>
</dbReference>
<dbReference type="InterPro" id="IPR006626">
    <property type="entry name" value="PbH1"/>
</dbReference>